<sequence length="250" mass="28351">MTMKGGQAKTTLAINFASRIARARREVLLIDSDIQANITTTFQRDHFCNLANIILGKVSNFEFMELAERLSFLPSGGEAMVEASSYLSHTQFKDGLLKNLLSNINHNMVIIDTAPSWNEISRNILMYVDFVIVPVVTDYLGYSGCDQIMSYIENFKESKLGECKAEVLGIAVTRSHPRTRLARTITTGLKERWPDLLFNSMIEESVSIQEAPAFQKNIFDYKNGCTRGAGMYDQLCREIMRRIVKQRKSE</sequence>
<dbReference type="PANTHER" id="PTHR13696:SF52">
    <property type="entry name" value="PARA FAMILY PROTEIN CT_582"/>
    <property type="match status" value="1"/>
</dbReference>
<dbReference type="PANTHER" id="PTHR13696">
    <property type="entry name" value="P-LOOP CONTAINING NUCLEOSIDE TRIPHOSPHATE HYDROLASE"/>
    <property type="match status" value="1"/>
</dbReference>
<dbReference type="Gene3D" id="3.40.50.300">
    <property type="entry name" value="P-loop containing nucleotide triphosphate hydrolases"/>
    <property type="match status" value="1"/>
</dbReference>
<evidence type="ECO:0000313" key="2">
    <source>
        <dbReference type="EMBL" id="SVA44167.1"/>
    </source>
</evidence>
<feature type="domain" description="AAA" evidence="1">
    <location>
        <begin position="3"/>
        <end position="158"/>
    </location>
</feature>
<name>A0A381VX03_9ZZZZ</name>
<dbReference type="EMBL" id="UINC01009878">
    <property type="protein sequence ID" value="SVA44167.1"/>
    <property type="molecule type" value="Genomic_DNA"/>
</dbReference>
<organism evidence="2">
    <name type="scientific">marine metagenome</name>
    <dbReference type="NCBI Taxonomy" id="408172"/>
    <lineage>
        <taxon>unclassified sequences</taxon>
        <taxon>metagenomes</taxon>
        <taxon>ecological metagenomes</taxon>
    </lineage>
</organism>
<dbReference type="InterPro" id="IPR050678">
    <property type="entry name" value="DNA_Partitioning_ATPase"/>
</dbReference>
<reference evidence="2" key="1">
    <citation type="submission" date="2018-05" db="EMBL/GenBank/DDBJ databases">
        <authorList>
            <person name="Lanie J.A."/>
            <person name="Ng W.-L."/>
            <person name="Kazmierczak K.M."/>
            <person name="Andrzejewski T.M."/>
            <person name="Davidsen T.M."/>
            <person name="Wayne K.J."/>
            <person name="Tettelin H."/>
            <person name="Glass J.I."/>
            <person name="Rusch D."/>
            <person name="Podicherti R."/>
            <person name="Tsui H.-C.T."/>
            <person name="Winkler M.E."/>
        </authorList>
    </citation>
    <scope>NUCLEOTIDE SEQUENCE</scope>
</reference>
<dbReference type="AlphaFoldDB" id="A0A381VX03"/>
<dbReference type="InterPro" id="IPR025669">
    <property type="entry name" value="AAA_dom"/>
</dbReference>
<evidence type="ECO:0000259" key="1">
    <source>
        <dbReference type="Pfam" id="PF13614"/>
    </source>
</evidence>
<dbReference type="InterPro" id="IPR027417">
    <property type="entry name" value="P-loop_NTPase"/>
</dbReference>
<dbReference type="CDD" id="cd02042">
    <property type="entry name" value="ParAB_family"/>
    <property type="match status" value="1"/>
</dbReference>
<proteinExistence type="predicted"/>
<protein>
    <recommendedName>
        <fullName evidence="1">AAA domain-containing protein</fullName>
    </recommendedName>
</protein>
<gene>
    <name evidence="2" type="ORF">METZ01_LOCUS97021</name>
</gene>
<accession>A0A381VX03</accession>
<dbReference type="SUPFAM" id="SSF52540">
    <property type="entry name" value="P-loop containing nucleoside triphosphate hydrolases"/>
    <property type="match status" value="1"/>
</dbReference>
<dbReference type="Pfam" id="PF13614">
    <property type="entry name" value="AAA_31"/>
    <property type="match status" value="1"/>
</dbReference>